<reference evidence="2 3" key="1">
    <citation type="journal article" date="2023" name="IMA Fungus">
        <title>Comparative genomic study of the Penicillium genus elucidates a diverse pangenome and 15 lateral gene transfer events.</title>
        <authorList>
            <person name="Petersen C."/>
            <person name="Sorensen T."/>
            <person name="Nielsen M.R."/>
            <person name="Sondergaard T.E."/>
            <person name="Sorensen J.L."/>
            <person name="Fitzpatrick D.A."/>
            <person name="Frisvad J.C."/>
            <person name="Nielsen K.L."/>
        </authorList>
    </citation>
    <scope>NUCLEOTIDE SEQUENCE [LARGE SCALE GENOMIC DNA]</scope>
    <source>
        <strain evidence="2 3">IBT 35679</strain>
    </source>
</reference>
<proteinExistence type="predicted"/>
<dbReference type="AlphaFoldDB" id="A0AAD6CTL8"/>
<dbReference type="EMBL" id="JAQIZZ010000006">
    <property type="protein sequence ID" value="KAJ5538505.1"/>
    <property type="molecule type" value="Genomic_DNA"/>
</dbReference>
<dbReference type="Proteomes" id="UP001220324">
    <property type="component" value="Unassembled WGS sequence"/>
</dbReference>
<gene>
    <name evidence="2" type="ORF">N7494_007984</name>
</gene>
<name>A0AAD6CTL8_9EURO</name>
<sequence length="88" mass="9926">MATRFPPSDSYHDEIINMEQDKYGAHHHHHITHNEPAWNDGPTRVPHRDGVRRSPTPSNYAKESGGSTAKRITRANGAKSHAHKHPHP</sequence>
<evidence type="ECO:0000313" key="3">
    <source>
        <dbReference type="Proteomes" id="UP001220324"/>
    </source>
</evidence>
<evidence type="ECO:0000256" key="1">
    <source>
        <dbReference type="SAM" id="MobiDB-lite"/>
    </source>
</evidence>
<feature type="compositionally biased region" description="Polar residues" evidence="1">
    <location>
        <begin position="55"/>
        <end position="67"/>
    </location>
</feature>
<feature type="region of interest" description="Disordered" evidence="1">
    <location>
        <begin position="24"/>
        <end position="88"/>
    </location>
</feature>
<evidence type="ECO:0000313" key="2">
    <source>
        <dbReference type="EMBL" id="KAJ5538505.1"/>
    </source>
</evidence>
<protein>
    <submittedName>
        <fullName evidence="2">Uncharacterized protein</fullName>
    </submittedName>
</protein>
<comment type="caution">
    <text evidence="2">The sequence shown here is derived from an EMBL/GenBank/DDBJ whole genome shotgun (WGS) entry which is preliminary data.</text>
</comment>
<accession>A0AAD6CTL8</accession>
<keyword evidence="3" id="KW-1185">Reference proteome</keyword>
<organism evidence="2 3">
    <name type="scientific">Penicillium frequentans</name>
    <dbReference type="NCBI Taxonomy" id="3151616"/>
    <lineage>
        <taxon>Eukaryota</taxon>
        <taxon>Fungi</taxon>
        <taxon>Dikarya</taxon>
        <taxon>Ascomycota</taxon>
        <taxon>Pezizomycotina</taxon>
        <taxon>Eurotiomycetes</taxon>
        <taxon>Eurotiomycetidae</taxon>
        <taxon>Eurotiales</taxon>
        <taxon>Aspergillaceae</taxon>
        <taxon>Penicillium</taxon>
    </lineage>
</organism>